<evidence type="ECO:0000256" key="2">
    <source>
        <dbReference type="SAM" id="SignalP"/>
    </source>
</evidence>
<evidence type="ECO:0000313" key="4">
    <source>
        <dbReference type="Proteomes" id="UP000590740"/>
    </source>
</evidence>
<sequence length="322" mass="35095">MNLRPSSWIRLLTGCLLSAALTAVAQVQTGRELVRLDPKNLVHDIAINSNVATTITFPEKISLLTGYGLVTDPAQVNQMTSTKVGIVHYENVIGDTLVVRLVKPGEPCHATVRTARNIYLLRFTPSDEANLAVIVSPPVQTNGAAQEVTPDKVVNDRIQYNAEELVGMLSKVRNRKALQPLNPGLFTGWQERNELSMTSTQKDVVATIYEIQRNPAKDLMVFRCWLTNNGAKPFEFEPAGTKVRVGNRSYDCQMVDCADTVAPGQRVAMDVVLQGGPGGSREGVSINQDFRIELPEPGRHPQLLPPLSSNDAAELDASASGK</sequence>
<feature type="region of interest" description="Disordered" evidence="1">
    <location>
        <begin position="295"/>
        <end position="322"/>
    </location>
</feature>
<feature type="signal peptide" evidence="2">
    <location>
        <begin position="1"/>
        <end position="25"/>
    </location>
</feature>
<reference evidence="3 4" key="1">
    <citation type="submission" date="2020-08" db="EMBL/GenBank/DDBJ databases">
        <title>Genomic Encyclopedia of Type Strains, Phase IV (KMG-IV): sequencing the most valuable type-strain genomes for metagenomic binning, comparative biology and taxonomic classification.</title>
        <authorList>
            <person name="Goeker M."/>
        </authorList>
    </citation>
    <scope>NUCLEOTIDE SEQUENCE [LARGE SCALE GENOMIC DNA]</scope>
    <source>
        <strain evidence="3 4">DSM 12252</strain>
    </source>
</reference>
<name>A0A7W7YAF2_9BACT</name>
<protein>
    <recommendedName>
        <fullName evidence="5">Conjugal transfer protein TraK</fullName>
    </recommendedName>
</protein>
<dbReference type="Proteomes" id="UP000590740">
    <property type="component" value="Unassembled WGS sequence"/>
</dbReference>
<evidence type="ECO:0000256" key="1">
    <source>
        <dbReference type="SAM" id="MobiDB-lite"/>
    </source>
</evidence>
<organism evidence="3 4">
    <name type="scientific">Prosthecobacter vanneervenii</name>
    <dbReference type="NCBI Taxonomy" id="48466"/>
    <lineage>
        <taxon>Bacteria</taxon>
        <taxon>Pseudomonadati</taxon>
        <taxon>Verrucomicrobiota</taxon>
        <taxon>Verrucomicrobiia</taxon>
        <taxon>Verrucomicrobiales</taxon>
        <taxon>Verrucomicrobiaceae</taxon>
        <taxon>Prosthecobacter</taxon>
    </lineage>
</organism>
<gene>
    <name evidence="3" type="ORF">HNQ65_001959</name>
</gene>
<evidence type="ECO:0008006" key="5">
    <source>
        <dbReference type="Google" id="ProtNLM"/>
    </source>
</evidence>
<proteinExistence type="predicted"/>
<dbReference type="EMBL" id="JACHIG010000003">
    <property type="protein sequence ID" value="MBB5032382.1"/>
    <property type="molecule type" value="Genomic_DNA"/>
</dbReference>
<evidence type="ECO:0000313" key="3">
    <source>
        <dbReference type="EMBL" id="MBB5032382.1"/>
    </source>
</evidence>
<keyword evidence="4" id="KW-1185">Reference proteome</keyword>
<dbReference type="RefSeq" id="WP_184339310.1">
    <property type="nucleotide sequence ID" value="NZ_JACHIG010000003.1"/>
</dbReference>
<comment type="caution">
    <text evidence="3">The sequence shown here is derived from an EMBL/GenBank/DDBJ whole genome shotgun (WGS) entry which is preliminary data.</text>
</comment>
<dbReference type="AlphaFoldDB" id="A0A7W7YAF2"/>
<feature type="chain" id="PRO_5030830204" description="Conjugal transfer protein TraK" evidence="2">
    <location>
        <begin position="26"/>
        <end position="322"/>
    </location>
</feature>
<keyword evidence="2" id="KW-0732">Signal</keyword>
<accession>A0A7W7YAF2</accession>